<sequence>MENLKKIYKKHGFELICVPTQEEALSVAMSFIKPHMSIGFGGSTTVKQIGLYDYVTSRKDITLFNQYEAGISMEENSDRRHKGILADLYITSTNALTKNGELVNADGSGNRVAAQIFGPKKVLIIAGINKLVENVEEGFARIRDVASPKNIERMNNLAISMGKEPRHNMSNIGRKFAYINGDDEGRTTIILVDEELGY</sequence>
<protein>
    <recommendedName>
        <fullName evidence="1">LUD domain-containing protein</fullName>
    </recommendedName>
</protein>
<proteinExistence type="predicted"/>
<dbReference type="EMBL" id="CP017111">
    <property type="protein sequence ID" value="AOO64779.1"/>
    <property type="molecule type" value="Genomic_DNA"/>
</dbReference>
<dbReference type="STRING" id="1193502.SHALO_0998"/>
<reference evidence="3" key="1">
    <citation type="submission" date="2016-08" db="EMBL/GenBank/DDBJ databases">
        <title>Complete genome sequence of the organohalide-respiring Epsilonproteobacterium Sulfurospirillum halorespirans.</title>
        <authorList>
            <person name="Goris T."/>
            <person name="Zimmermann J."/>
            <person name="Schenz B."/>
            <person name="Lemos M."/>
            <person name="Hackermueller J."/>
            <person name="Diekert G."/>
        </authorList>
    </citation>
    <scope>NUCLEOTIDE SEQUENCE [LARGE SCALE GENOMIC DNA]</scope>
    <source>
        <strain>DSM 13726</strain>
        <strain evidence="3">PCE-M2</strain>
    </source>
</reference>
<dbReference type="Pfam" id="PF02589">
    <property type="entry name" value="LUD_dom"/>
    <property type="match status" value="1"/>
</dbReference>
<keyword evidence="3" id="KW-1185">Reference proteome</keyword>
<evidence type="ECO:0000313" key="2">
    <source>
        <dbReference type="EMBL" id="AOO64779.1"/>
    </source>
</evidence>
<gene>
    <name evidence="2" type="ORF">SHALO_0998</name>
</gene>
<dbReference type="InterPro" id="IPR003741">
    <property type="entry name" value="LUD_dom"/>
</dbReference>
<name>A0A1D7TIE2_9BACT</name>
<dbReference type="RefSeq" id="WP_069477625.1">
    <property type="nucleotide sequence ID" value="NZ_CP017111.1"/>
</dbReference>
<dbReference type="PATRIC" id="fig|1193502.14.peg.1007"/>
<dbReference type="Proteomes" id="UP000094609">
    <property type="component" value="Chromosome"/>
</dbReference>
<accession>A0A1D7TIE2</accession>
<dbReference type="KEGG" id="shal:SHALO_0998"/>
<dbReference type="AlphaFoldDB" id="A0A1D7TIE2"/>
<evidence type="ECO:0000313" key="3">
    <source>
        <dbReference type="Proteomes" id="UP000094609"/>
    </source>
</evidence>
<dbReference type="PANTHER" id="PTHR36179:SF2">
    <property type="entry name" value="LUD DOMAIN-CONTAINING PROTEIN"/>
    <property type="match status" value="1"/>
</dbReference>
<organism evidence="2 3">
    <name type="scientific">Sulfurospirillum halorespirans DSM 13726</name>
    <dbReference type="NCBI Taxonomy" id="1193502"/>
    <lineage>
        <taxon>Bacteria</taxon>
        <taxon>Pseudomonadati</taxon>
        <taxon>Campylobacterota</taxon>
        <taxon>Epsilonproteobacteria</taxon>
        <taxon>Campylobacterales</taxon>
        <taxon>Sulfurospirillaceae</taxon>
        <taxon>Sulfurospirillum</taxon>
    </lineage>
</organism>
<evidence type="ECO:0000259" key="1">
    <source>
        <dbReference type="Pfam" id="PF02589"/>
    </source>
</evidence>
<feature type="domain" description="LUD" evidence="1">
    <location>
        <begin position="2"/>
        <end position="170"/>
    </location>
</feature>
<dbReference type="PANTHER" id="PTHR36179">
    <property type="entry name" value="LUD_DOM DOMAIN-CONTAINING PROTEIN"/>
    <property type="match status" value="1"/>
</dbReference>